<feature type="region of interest" description="Disordered" evidence="5">
    <location>
        <begin position="200"/>
        <end position="224"/>
    </location>
</feature>
<name>A0A0F7SMH4_PHARH</name>
<dbReference type="InterPro" id="IPR007568">
    <property type="entry name" value="RTA1"/>
</dbReference>
<feature type="transmembrane region" description="Helical" evidence="6">
    <location>
        <begin position="277"/>
        <end position="296"/>
    </location>
</feature>
<evidence type="ECO:0000256" key="6">
    <source>
        <dbReference type="SAM" id="Phobius"/>
    </source>
</evidence>
<feature type="transmembrane region" description="Helical" evidence="6">
    <location>
        <begin position="44"/>
        <end position="63"/>
    </location>
</feature>
<feature type="transmembrane region" description="Helical" evidence="6">
    <location>
        <begin position="12"/>
        <end position="37"/>
    </location>
</feature>
<protein>
    <submittedName>
        <fullName evidence="7">RTA-like protein</fullName>
    </submittedName>
</protein>
<evidence type="ECO:0000256" key="5">
    <source>
        <dbReference type="SAM" id="MobiDB-lite"/>
    </source>
</evidence>
<evidence type="ECO:0000256" key="2">
    <source>
        <dbReference type="ARBA" id="ARBA00022692"/>
    </source>
</evidence>
<sequence>MGLKASSDTALYGYVPTEWVCIVFVVVFSLTTIVHLAQAMRYRLTWLALTIVPGGLLEILGWSGRLWNAINPRPLDGYLMQICCLILAPALIMASNYLILGLIINKLGIQYSRIAPKWYTVIFCSGDIISLIVQAIGGASAAIAVQDTSLPRKDPEKGAKIMVGGIIFQMFVMVLFTALGAEFLFRWATNRPFVRTISSEGSSDQVDESPGSALKQSPEKTASSEEAEVERWRLLLIGLAGSTLLIFIRSIYRTIELLDGWSGPIISNQQLFNCLDGMMIALALILVNFLHPGLLLRTRTNAVSLGMRKKKSSV</sequence>
<dbReference type="GO" id="GO:0000324">
    <property type="term" value="C:fungal-type vacuole"/>
    <property type="evidence" value="ECO:0007669"/>
    <property type="project" value="TreeGrafter"/>
</dbReference>
<dbReference type="Pfam" id="PF04479">
    <property type="entry name" value="RTA1"/>
    <property type="match status" value="1"/>
</dbReference>
<dbReference type="EMBL" id="LN483326">
    <property type="protein sequence ID" value="CDZ98167.1"/>
    <property type="molecule type" value="Genomic_DNA"/>
</dbReference>
<organism evidence="7">
    <name type="scientific">Phaffia rhodozyma</name>
    <name type="common">Yeast</name>
    <name type="synonym">Xanthophyllomyces dendrorhous</name>
    <dbReference type="NCBI Taxonomy" id="264483"/>
    <lineage>
        <taxon>Eukaryota</taxon>
        <taxon>Fungi</taxon>
        <taxon>Dikarya</taxon>
        <taxon>Basidiomycota</taxon>
        <taxon>Agaricomycotina</taxon>
        <taxon>Tremellomycetes</taxon>
        <taxon>Cystofilobasidiales</taxon>
        <taxon>Mrakiaceae</taxon>
        <taxon>Phaffia</taxon>
    </lineage>
</organism>
<dbReference type="AlphaFoldDB" id="A0A0F7SMH4"/>
<dbReference type="GO" id="GO:0005886">
    <property type="term" value="C:plasma membrane"/>
    <property type="evidence" value="ECO:0007669"/>
    <property type="project" value="TreeGrafter"/>
</dbReference>
<evidence type="ECO:0000256" key="3">
    <source>
        <dbReference type="ARBA" id="ARBA00022989"/>
    </source>
</evidence>
<evidence type="ECO:0000256" key="1">
    <source>
        <dbReference type="ARBA" id="ARBA00004141"/>
    </source>
</evidence>
<comment type="subcellular location">
    <subcellularLocation>
        <location evidence="1">Membrane</location>
        <topology evidence="1">Multi-pass membrane protein</topology>
    </subcellularLocation>
</comment>
<accession>A0A0F7SMH4</accession>
<dbReference type="PANTHER" id="PTHR31465:SF9">
    <property type="entry name" value="SPHINGOID LONG-CHAIN BASE TRANSPORTER RSB1"/>
    <property type="match status" value="1"/>
</dbReference>
<reference evidence="7" key="1">
    <citation type="submission" date="2014-08" db="EMBL/GenBank/DDBJ databases">
        <authorList>
            <person name="Sharma Rahul"/>
            <person name="Thines Marco"/>
        </authorList>
    </citation>
    <scope>NUCLEOTIDE SEQUENCE</scope>
</reference>
<feature type="transmembrane region" description="Helical" evidence="6">
    <location>
        <begin position="78"/>
        <end position="100"/>
    </location>
</feature>
<evidence type="ECO:0000256" key="4">
    <source>
        <dbReference type="ARBA" id="ARBA00023136"/>
    </source>
</evidence>
<proteinExistence type="predicted"/>
<feature type="transmembrane region" description="Helical" evidence="6">
    <location>
        <begin position="121"/>
        <end position="145"/>
    </location>
</feature>
<keyword evidence="4 6" id="KW-0472">Membrane</keyword>
<feature type="transmembrane region" description="Helical" evidence="6">
    <location>
        <begin position="165"/>
        <end position="185"/>
    </location>
</feature>
<keyword evidence="2 6" id="KW-0812">Transmembrane</keyword>
<keyword evidence="3 6" id="KW-1133">Transmembrane helix</keyword>
<evidence type="ECO:0000313" key="7">
    <source>
        <dbReference type="EMBL" id="CDZ98167.1"/>
    </source>
</evidence>
<feature type="transmembrane region" description="Helical" evidence="6">
    <location>
        <begin position="234"/>
        <end position="252"/>
    </location>
</feature>
<dbReference type="PANTHER" id="PTHR31465">
    <property type="entry name" value="PROTEIN RTA1-RELATED"/>
    <property type="match status" value="1"/>
</dbReference>